<sequence>MLRLKLTQFLKVETNVHILTRFRCVFLESDRTAERPNNEEIDNYKLQFNDGRLSTETKSISDILRALVILKLCTIDTIVDNSEKLVAWCKGIFGTQFYEKIIKATIYKQFVAGETEQDVKFIASNLQKFNINCMFCVPTEDVSSDNLFMNAHDVEDLYKTNLNLMLGCVDLTASLGCYAQSKITPVISSDVMHDVADLLSDHIVSHESRPSELSVATWSNALDGTEANLLPECPNASNKHLKKALKRLDILANRAQGQGVKLMLDAEYTYLQASIDLIILALQQKYNRHIPVIYNTYQCYRKDTPARIQSDIELAQKHNFKIACKLVRGAYMEYERQRAAEHGYEDPICDTIEDTERNYKHAMDLMLSQVAQGQAEVMIATHNEDCVKYGVKRMHEIGIKPDDGSVLFAQLYGMCDHVSYALGKAGYIVHKSVPYGTVDSSILYLLRRAQENKSVMARTAKESGILLNEMKRRLWTSFGHA</sequence>
<dbReference type="PANTHER" id="PTHR13914">
    <property type="entry name" value="PROLINE OXIDASE"/>
    <property type="match status" value="1"/>
</dbReference>
<dbReference type="EMBL" id="CACRXK020003854">
    <property type="protein sequence ID" value="CAB4000511.1"/>
    <property type="molecule type" value="Genomic_DNA"/>
</dbReference>
<organism evidence="10 11">
    <name type="scientific">Paramuricea clavata</name>
    <name type="common">Red gorgonian</name>
    <name type="synonym">Violescent sea-whip</name>
    <dbReference type="NCBI Taxonomy" id="317549"/>
    <lineage>
        <taxon>Eukaryota</taxon>
        <taxon>Metazoa</taxon>
        <taxon>Cnidaria</taxon>
        <taxon>Anthozoa</taxon>
        <taxon>Octocorallia</taxon>
        <taxon>Malacalcyonacea</taxon>
        <taxon>Plexauridae</taxon>
        <taxon>Paramuricea</taxon>
    </lineage>
</organism>
<evidence type="ECO:0000256" key="1">
    <source>
        <dbReference type="ARBA" id="ARBA00001974"/>
    </source>
</evidence>
<dbReference type="InterPro" id="IPR015659">
    <property type="entry name" value="Proline_oxidase"/>
</dbReference>
<name>A0A6S7I130_PARCT</name>
<dbReference type="InterPro" id="IPR002872">
    <property type="entry name" value="Proline_DH_dom"/>
</dbReference>
<comment type="function">
    <text evidence="8">Converts proline to delta-1-pyrroline-5-carboxylate.</text>
</comment>
<accession>A0A6S7I130</accession>
<comment type="cofactor">
    <cofactor evidence="1 8">
        <name>FAD</name>
        <dbReference type="ChEBI" id="CHEBI:57692"/>
    </cofactor>
</comment>
<dbReference type="EC" id="1.5.5.2" evidence="8"/>
<dbReference type="Proteomes" id="UP001152795">
    <property type="component" value="Unassembled WGS sequence"/>
</dbReference>
<comment type="caution">
    <text evidence="10">The sequence shown here is derived from an EMBL/GenBank/DDBJ whole genome shotgun (WGS) entry which is preliminary data.</text>
</comment>
<dbReference type="PANTHER" id="PTHR13914:SF29">
    <property type="entry name" value="HYDROXYPROLINE DEHYDROGENASE"/>
    <property type="match status" value="1"/>
</dbReference>
<proteinExistence type="inferred from homology"/>
<evidence type="ECO:0000313" key="11">
    <source>
        <dbReference type="Proteomes" id="UP001152795"/>
    </source>
</evidence>
<comment type="catalytic activity">
    <reaction evidence="7">
        <text>trans-4-hydroxy-L-proline + a quinone = (3R,5S)-1-pyrroline-3-hydroxy-5-carboxylate + a quinol + H(+)</text>
        <dbReference type="Rhea" id="RHEA:52512"/>
        <dbReference type="ChEBI" id="CHEBI:15378"/>
        <dbReference type="ChEBI" id="CHEBI:24646"/>
        <dbReference type="ChEBI" id="CHEBI:58375"/>
        <dbReference type="ChEBI" id="CHEBI:62612"/>
        <dbReference type="ChEBI" id="CHEBI:132124"/>
        <dbReference type="EC" id="1.5.5.3"/>
    </reaction>
</comment>
<dbReference type="GO" id="GO:0004657">
    <property type="term" value="F:proline dehydrogenase activity"/>
    <property type="evidence" value="ECO:0007669"/>
    <property type="project" value="UniProtKB-EC"/>
</dbReference>
<evidence type="ECO:0000256" key="5">
    <source>
        <dbReference type="ARBA" id="ARBA00023002"/>
    </source>
</evidence>
<protein>
    <recommendedName>
        <fullName evidence="8">Proline dehydrogenase</fullName>
        <ecNumber evidence="8">1.5.5.2</ecNumber>
    </recommendedName>
</protein>
<evidence type="ECO:0000256" key="3">
    <source>
        <dbReference type="ARBA" id="ARBA00022630"/>
    </source>
</evidence>
<feature type="domain" description="Proline dehydrogenase" evidence="9">
    <location>
        <begin position="232"/>
        <end position="459"/>
    </location>
</feature>
<dbReference type="GO" id="GO:0071949">
    <property type="term" value="F:FAD binding"/>
    <property type="evidence" value="ECO:0007669"/>
    <property type="project" value="TreeGrafter"/>
</dbReference>
<comment type="similarity">
    <text evidence="2 8">Belongs to the proline oxidase family.</text>
</comment>
<keyword evidence="3 8" id="KW-0285">Flavoprotein</keyword>
<evidence type="ECO:0000256" key="7">
    <source>
        <dbReference type="ARBA" id="ARBA00048242"/>
    </source>
</evidence>
<comment type="catalytic activity">
    <reaction evidence="8">
        <text>L-proline + a quinone = (S)-1-pyrroline-5-carboxylate + a quinol + H(+)</text>
        <dbReference type="Rhea" id="RHEA:23784"/>
        <dbReference type="ChEBI" id="CHEBI:15378"/>
        <dbReference type="ChEBI" id="CHEBI:17388"/>
        <dbReference type="ChEBI" id="CHEBI:24646"/>
        <dbReference type="ChEBI" id="CHEBI:60039"/>
        <dbReference type="ChEBI" id="CHEBI:132124"/>
        <dbReference type="EC" id="1.5.5.2"/>
    </reaction>
</comment>
<dbReference type="OrthoDB" id="5464at2759"/>
<dbReference type="SUPFAM" id="SSF51730">
    <property type="entry name" value="FAD-linked oxidoreductase"/>
    <property type="match status" value="1"/>
</dbReference>
<evidence type="ECO:0000256" key="6">
    <source>
        <dbReference type="ARBA" id="ARBA00023062"/>
    </source>
</evidence>
<evidence type="ECO:0000256" key="2">
    <source>
        <dbReference type="ARBA" id="ARBA00005869"/>
    </source>
</evidence>
<dbReference type="GO" id="GO:0005739">
    <property type="term" value="C:mitochondrion"/>
    <property type="evidence" value="ECO:0007669"/>
    <property type="project" value="TreeGrafter"/>
</dbReference>
<dbReference type="Pfam" id="PF01619">
    <property type="entry name" value="Pro_dh"/>
    <property type="match status" value="1"/>
</dbReference>
<evidence type="ECO:0000256" key="8">
    <source>
        <dbReference type="RuleBase" id="RU364054"/>
    </source>
</evidence>
<keyword evidence="5 8" id="KW-0560">Oxidoreductase</keyword>
<dbReference type="InterPro" id="IPR029041">
    <property type="entry name" value="FAD-linked_oxidoreductase-like"/>
</dbReference>
<reference evidence="10" key="1">
    <citation type="submission" date="2020-04" db="EMBL/GenBank/DDBJ databases">
        <authorList>
            <person name="Alioto T."/>
            <person name="Alioto T."/>
            <person name="Gomez Garrido J."/>
        </authorList>
    </citation>
    <scope>NUCLEOTIDE SEQUENCE</scope>
    <source>
        <strain evidence="10">A484AB</strain>
    </source>
</reference>
<keyword evidence="4 8" id="KW-0274">FAD</keyword>
<evidence type="ECO:0000313" key="10">
    <source>
        <dbReference type="EMBL" id="CAB4000511.1"/>
    </source>
</evidence>
<dbReference type="AlphaFoldDB" id="A0A6S7I130"/>
<dbReference type="GO" id="GO:0010133">
    <property type="term" value="P:L-proline catabolic process to L-glutamate"/>
    <property type="evidence" value="ECO:0007669"/>
    <property type="project" value="TreeGrafter"/>
</dbReference>
<keyword evidence="11" id="KW-1185">Reference proteome</keyword>
<gene>
    <name evidence="10" type="ORF">PACLA_8A056888</name>
</gene>
<dbReference type="Gene3D" id="3.20.20.220">
    <property type="match status" value="1"/>
</dbReference>
<keyword evidence="6 8" id="KW-0642">Proline metabolism</keyword>
<evidence type="ECO:0000259" key="9">
    <source>
        <dbReference type="Pfam" id="PF01619"/>
    </source>
</evidence>
<evidence type="ECO:0000256" key="4">
    <source>
        <dbReference type="ARBA" id="ARBA00022827"/>
    </source>
</evidence>